<dbReference type="CDD" id="cd17536">
    <property type="entry name" value="REC_YesN-like"/>
    <property type="match status" value="1"/>
</dbReference>
<dbReference type="GO" id="GO:0043565">
    <property type="term" value="F:sequence-specific DNA binding"/>
    <property type="evidence" value="ECO:0007669"/>
    <property type="project" value="InterPro"/>
</dbReference>
<evidence type="ECO:0000259" key="6">
    <source>
        <dbReference type="PROSITE" id="PS50110"/>
    </source>
</evidence>
<dbReference type="PANTHER" id="PTHR43280">
    <property type="entry name" value="ARAC-FAMILY TRANSCRIPTIONAL REGULATOR"/>
    <property type="match status" value="1"/>
</dbReference>
<dbReference type="PRINTS" id="PR00032">
    <property type="entry name" value="HTHARAC"/>
</dbReference>
<dbReference type="InterPro" id="IPR001789">
    <property type="entry name" value="Sig_transdc_resp-reg_receiver"/>
</dbReference>
<dbReference type="AlphaFoldDB" id="A0A7X0VEX6"/>
<dbReference type="SMART" id="SM00342">
    <property type="entry name" value="HTH_ARAC"/>
    <property type="match status" value="1"/>
</dbReference>
<protein>
    <submittedName>
        <fullName evidence="7">Response regulator</fullName>
    </submittedName>
</protein>
<name>A0A7X0VEX6_9BACL</name>
<dbReference type="SUPFAM" id="SSF52172">
    <property type="entry name" value="CheY-like"/>
    <property type="match status" value="1"/>
</dbReference>
<keyword evidence="4" id="KW-0597">Phosphoprotein</keyword>
<dbReference type="Pfam" id="PF00072">
    <property type="entry name" value="Response_reg"/>
    <property type="match status" value="1"/>
</dbReference>
<dbReference type="RefSeq" id="WP_185141469.1">
    <property type="nucleotide sequence ID" value="NZ_JACJVP010000006.1"/>
</dbReference>
<evidence type="ECO:0000256" key="3">
    <source>
        <dbReference type="ARBA" id="ARBA00023163"/>
    </source>
</evidence>
<dbReference type="SUPFAM" id="SSF46689">
    <property type="entry name" value="Homeodomain-like"/>
    <property type="match status" value="2"/>
</dbReference>
<dbReference type="SMART" id="SM00448">
    <property type="entry name" value="REC"/>
    <property type="match status" value="1"/>
</dbReference>
<feature type="modified residue" description="4-aspartylphosphate" evidence="4">
    <location>
        <position position="55"/>
    </location>
</feature>
<dbReference type="InterPro" id="IPR009057">
    <property type="entry name" value="Homeodomain-like_sf"/>
</dbReference>
<evidence type="ECO:0000256" key="1">
    <source>
        <dbReference type="ARBA" id="ARBA00023015"/>
    </source>
</evidence>
<reference evidence="7 8" key="1">
    <citation type="submission" date="2020-08" db="EMBL/GenBank/DDBJ databases">
        <title>Cohnella phylogeny.</title>
        <authorList>
            <person name="Dunlap C."/>
        </authorList>
    </citation>
    <scope>NUCLEOTIDE SEQUENCE [LARGE SCALE GENOMIC DNA]</scope>
    <source>
        <strain evidence="7 8">DSM 28246</strain>
    </source>
</reference>
<dbReference type="InterPro" id="IPR011006">
    <property type="entry name" value="CheY-like_superfamily"/>
</dbReference>
<evidence type="ECO:0000259" key="5">
    <source>
        <dbReference type="PROSITE" id="PS01124"/>
    </source>
</evidence>
<dbReference type="Gene3D" id="1.10.10.60">
    <property type="entry name" value="Homeodomain-like"/>
    <property type="match status" value="2"/>
</dbReference>
<keyword evidence="8" id="KW-1185">Reference proteome</keyword>
<dbReference type="Pfam" id="PF12833">
    <property type="entry name" value="HTH_18"/>
    <property type="match status" value="1"/>
</dbReference>
<evidence type="ECO:0000313" key="7">
    <source>
        <dbReference type="EMBL" id="MBB6670029.1"/>
    </source>
</evidence>
<organism evidence="7 8">
    <name type="scientific">Cohnella nanjingensis</name>
    <dbReference type="NCBI Taxonomy" id="1387779"/>
    <lineage>
        <taxon>Bacteria</taxon>
        <taxon>Bacillati</taxon>
        <taxon>Bacillota</taxon>
        <taxon>Bacilli</taxon>
        <taxon>Bacillales</taxon>
        <taxon>Paenibacillaceae</taxon>
        <taxon>Cohnella</taxon>
    </lineage>
</organism>
<dbReference type="PROSITE" id="PS50110">
    <property type="entry name" value="RESPONSE_REGULATORY"/>
    <property type="match status" value="1"/>
</dbReference>
<dbReference type="Proteomes" id="UP000547209">
    <property type="component" value="Unassembled WGS sequence"/>
</dbReference>
<dbReference type="PROSITE" id="PS00041">
    <property type="entry name" value="HTH_ARAC_FAMILY_1"/>
    <property type="match status" value="1"/>
</dbReference>
<keyword evidence="1" id="KW-0805">Transcription regulation</keyword>
<dbReference type="PANTHER" id="PTHR43280:SF28">
    <property type="entry name" value="HTH-TYPE TRANSCRIPTIONAL ACTIVATOR RHAS"/>
    <property type="match status" value="1"/>
</dbReference>
<dbReference type="Gene3D" id="3.40.50.2300">
    <property type="match status" value="1"/>
</dbReference>
<gene>
    <name evidence="7" type="ORF">H7C19_04930</name>
</gene>
<dbReference type="GO" id="GO:0003700">
    <property type="term" value="F:DNA-binding transcription factor activity"/>
    <property type="evidence" value="ECO:0007669"/>
    <property type="project" value="InterPro"/>
</dbReference>
<accession>A0A7X0VEX6</accession>
<evidence type="ECO:0000256" key="2">
    <source>
        <dbReference type="ARBA" id="ARBA00023125"/>
    </source>
</evidence>
<evidence type="ECO:0000256" key="4">
    <source>
        <dbReference type="PROSITE-ProRule" id="PRU00169"/>
    </source>
</evidence>
<feature type="domain" description="HTH araC/xylS-type" evidence="5">
    <location>
        <begin position="443"/>
        <end position="541"/>
    </location>
</feature>
<sequence length="546" mass="61152">MYRYIVIDDETLIRKAIVKKIASLDLPLAWVGEACDGEEGLALALRENPDIVLTDMRMPTMDGVSLLRVLAERQPETGLIVISGFSDFEYTREAIATNVIDYMLKPFDNNELRASLEKAIAFCLEKENRRRAVRERELALESERLSAWLCRSGADERAPLRAEQYRSGPIRELLASDSFAVGLLSVTVRDSECANQDVEGSARGISARLAESSVADGHGMHGAAAGGSECSEGEGVLRLSHPDRPDVTLLVVGSRPAAARFAWGKLRQAVEEARRCGGSAVGAVSGTHGRPEELRLAYREAAALLEQRPFVPWAGVLQAHDAAMQKTDWKWPRRDDLLFEIEEGHVERAVNLTGDLFGYIRAISGVTLAQAKHYCALLARDIAEKRHRDSEAADESDKDILGWNETIREAPDPAELVRRFTGLARSAAENAIAVTSTAAGQMGQIRHYIDQRYAQPIRLEEVAERFYLHPVYLSMVFKENTGETFQDYLKRLRMERAKELLVSNKYRIDRIATMIGYENAKYFYKVFKKETGLTPAEYRKRQEEGE</sequence>
<dbReference type="InterPro" id="IPR018062">
    <property type="entry name" value="HTH_AraC-typ_CS"/>
</dbReference>
<dbReference type="InterPro" id="IPR018060">
    <property type="entry name" value="HTH_AraC"/>
</dbReference>
<proteinExistence type="predicted"/>
<keyword evidence="3" id="KW-0804">Transcription</keyword>
<feature type="domain" description="Response regulatory" evidence="6">
    <location>
        <begin position="3"/>
        <end position="120"/>
    </location>
</feature>
<evidence type="ECO:0000313" key="8">
    <source>
        <dbReference type="Proteomes" id="UP000547209"/>
    </source>
</evidence>
<comment type="caution">
    <text evidence="7">The sequence shown here is derived from an EMBL/GenBank/DDBJ whole genome shotgun (WGS) entry which is preliminary data.</text>
</comment>
<dbReference type="InterPro" id="IPR020449">
    <property type="entry name" value="Tscrpt_reg_AraC-type_HTH"/>
</dbReference>
<keyword evidence="2" id="KW-0238">DNA-binding</keyword>
<dbReference type="GO" id="GO:0000160">
    <property type="term" value="P:phosphorelay signal transduction system"/>
    <property type="evidence" value="ECO:0007669"/>
    <property type="project" value="InterPro"/>
</dbReference>
<dbReference type="EMBL" id="JACJVP010000006">
    <property type="protein sequence ID" value="MBB6670029.1"/>
    <property type="molecule type" value="Genomic_DNA"/>
</dbReference>
<dbReference type="PROSITE" id="PS01124">
    <property type="entry name" value="HTH_ARAC_FAMILY_2"/>
    <property type="match status" value="1"/>
</dbReference>